<evidence type="ECO:0000256" key="1">
    <source>
        <dbReference type="SAM" id="MobiDB-lite"/>
    </source>
</evidence>
<dbReference type="AlphaFoldDB" id="A0A699YXH6"/>
<feature type="compositionally biased region" description="Low complexity" evidence="1">
    <location>
        <begin position="275"/>
        <end position="286"/>
    </location>
</feature>
<name>A0A699YXH6_HAELA</name>
<dbReference type="SUPFAM" id="SSF52833">
    <property type="entry name" value="Thioredoxin-like"/>
    <property type="match status" value="1"/>
</dbReference>
<reference evidence="3 4" key="1">
    <citation type="submission" date="2020-02" db="EMBL/GenBank/DDBJ databases">
        <title>Draft genome sequence of Haematococcus lacustris strain NIES-144.</title>
        <authorList>
            <person name="Morimoto D."/>
            <person name="Nakagawa S."/>
            <person name="Yoshida T."/>
            <person name="Sawayama S."/>
        </authorList>
    </citation>
    <scope>NUCLEOTIDE SEQUENCE [LARGE SCALE GENOMIC DNA]</scope>
    <source>
        <strain evidence="3 4">NIES-144</strain>
    </source>
</reference>
<gene>
    <name evidence="3" type="ORF">HaLaN_09902</name>
</gene>
<comment type="caution">
    <text evidence="3">The sequence shown here is derived from an EMBL/GenBank/DDBJ whole genome shotgun (WGS) entry which is preliminary data.</text>
</comment>
<proteinExistence type="predicted"/>
<dbReference type="InterPro" id="IPR036249">
    <property type="entry name" value="Thioredoxin-like_sf"/>
</dbReference>
<dbReference type="Gene3D" id="3.40.30.10">
    <property type="entry name" value="Glutaredoxin"/>
    <property type="match status" value="1"/>
</dbReference>
<sequence length="294" mass="31554">MAVESGVHTLIVIAASHYVERARWALDLAGIQYVEDRWPPVLHVFGLRSYGVVKTTSLPVLVLPSKRKLTDSQDILDYAHAAMGPASPLYPSDPEQLQQPPGMPGLSVKDLELFISKKLGVMARVMVYQVLFTKRALMLRVIAEAPGTPLWRIRLFSTLAGLFTFLMRRAMNVNADNAAKCTARVKDIFAFVSGLLADGRPYLVAGTTRPSAVDITFAALGAPVVLPPSNYGGSSGVTMMTAEDMGPDFAAAELRQTMAGQHVLKMYALHRLPAAEAPSPQPAAAPTDSAGAPS</sequence>
<keyword evidence="4" id="KW-1185">Reference proteome</keyword>
<dbReference type="CDD" id="cd00570">
    <property type="entry name" value="GST_N_family"/>
    <property type="match status" value="1"/>
</dbReference>
<accession>A0A699YXH6</accession>
<evidence type="ECO:0000313" key="3">
    <source>
        <dbReference type="EMBL" id="GFH13935.1"/>
    </source>
</evidence>
<feature type="domain" description="GST N-terminal" evidence="2">
    <location>
        <begin position="10"/>
        <end position="81"/>
    </location>
</feature>
<dbReference type="InterPro" id="IPR004045">
    <property type="entry name" value="Glutathione_S-Trfase_N"/>
</dbReference>
<dbReference type="Pfam" id="PF13417">
    <property type="entry name" value="GST_N_3"/>
    <property type="match status" value="1"/>
</dbReference>
<evidence type="ECO:0000259" key="2">
    <source>
        <dbReference type="Pfam" id="PF13417"/>
    </source>
</evidence>
<organism evidence="3 4">
    <name type="scientific">Haematococcus lacustris</name>
    <name type="common">Green alga</name>
    <name type="synonym">Haematococcus pluvialis</name>
    <dbReference type="NCBI Taxonomy" id="44745"/>
    <lineage>
        <taxon>Eukaryota</taxon>
        <taxon>Viridiplantae</taxon>
        <taxon>Chlorophyta</taxon>
        <taxon>core chlorophytes</taxon>
        <taxon>Chlorophyceae</taxon>
        <taxon>CS clade</taxon>
        <taxon>Chlamydomonadales</taxon>
        <taxon>Haematococcaceae</taxon>
        <taxon>Haematococcus</taxon>
    </lineage>
</organism>
<protein>
    <submittedName>
        <fullName evidence="3">GST N-terminal domain-containing protein</fullName>
    </submittedName>
</protein>
<feature type="region of interest" description="Disordered" evidence="1">
    <location>
        <begin position="275"/>
        <end position="294"/>
    </location>
</feature>
<evidence type="ECO:0000313" key="4">
    <source>
        <dbReference type="Proteomes" id="UP000485058"/>
    </source>
</evidence>
<dbReference type="EMBL" id="BLLF01000669">
    <property type="protein sequence ID" value="GFH13935.1"/>
    <property type="molecule type" value="Genomic_DNA"/>
</dbReference>
<dbReference type="Proteomes" id="UP000485058">
    <property type="component" value="Unassembled WGS sequence"/>
</dbReference>